<evidence type="ECO:0000256" key="11">
    <source>
        <dbReference type="ARBA" id="ARBA00022837"/>
    </source>
</evidence>
<gene>
    <name evidence="25" type="ORF">LUZ62_040863</name>
</gene>
<dbReference type="InterPro" id="IPR002016">
    <property type="entry name" value="Haem_peroxidase"/>
</dbReference>
<keyword evidence="9 19" id="KW-0479">Metal-binding</keyword>
<evidence type="ECO:0000256" key="15">
    <source>
        <dbReference type="ARBA" id="ARBA00023180"/>
    </source>
</evidence>
<dbReference type="InterPro" id="IPR000823">
    <property type="entry name" value="Peroxidase_pln"/>
</dbReference>
<comment type="similarity">
    <text evidence="4">Belongs to the peroxidase family. Ascorbate peroxidase subfamily.</text>
</comment>
<dbReference type="GO" id="GO:0042744">
    <property type="term" value="P:hydrogen peroxide catabolic process"/>
    <property type="evidence" value="ECO:0007669"/>
    <property type="project" value="UniProtKB-KW"/>
</dbReference>
<evidence type="ECO:0000313" key="26">
    <source>
        <dbReference type="Proteomes" id="UP001140206"/>
    </source>
</evidence>
<dbReference type="InterPro" id="IPR033905">
    <property type="entry name" value="Secretory_peroxidase"/>
</dbReference>
<evidence type="ECO:0000256" key="4">
    <source>
        <dbReference type="ARBA" id="ARBA00006873"/>
    </source>
</evidence>
<comment type="subcellular location">
    <subcellularLocation>
        <location evidence="3">Secreted</location>
    </subcellularLocation>
</comment>
<dbReference type="InterPro" id="IPR010255">
    <property type="entry name" value="Haem_peroxidase_sf"/>
</dbReference>
<evidence type="ECO:0000256" key="20">
    <source>
        <dbReference type="PIRSR" id="PIRSR600823-4"/>
    </source>
</evidence>
<name>A0AAV8FH63_9POAL</name>
<keyword evidence="12" id="KW-0560">Oxidoreductase</keyword>
<evidence type="ECO:0000256" key="10">
    <source>
        <dbReference type="ARBA" id="ARBA00022729"/>
    </source>
</evidence>
<keyword evidence="11 19" id="KW-0106">Calcium</keyword>
<evidence type="ECO:0000256" key="19">
    <source>
        <dbReference type="PIRSR" id="PIRSR600823-3"/>
    </source>
</evidence>
<dbReference type="EMBL" id="JAMFTS010000002">
    <property type="protein sequence ID" value="KAJ4789617.1"/>
    <property type="molecule type" value="Genomic_DNA"/>
</dbReference>
<feature type="disulfide bond" evidence="21">
    <location>
        <begin position="234"/>
        <end position="266"/>
    </location>
</feature>
<dbReference type="GO" id="GO:0046872">
    <property type="term" value="F:metal ion binding"/>
    <property type="evidence" value="ECO:0007669"/>
    <property type="project" value="UniProtKB-KW"/>
</dbReference>
<dbReference type="PROSITE" id="PS50873">
    <property type="entry name" value="PEROXIDASE_4"/>
    <property type="match status" value="1"/>
</dbReference>
<feature type="disulfide bond" evidence="21">
    <location>
        <begin position="104"/>
        <end position="109"/>
    </location>
</feature>
<keyword evidence="13 19" id="KW-0408">Iron</keyword>
<feature type="compositionally biased region" description="Polar residues" evidence="22">
    <location>
        <begin position="534"/>
        <end position="552"/>
    </location>
</feature>
<feature type="binding site" evidence="19">
    <location>
        <position position="103"/>
    </location>
    <ligand>
        <name>Ca(2+)</name>
        <dbReference type="ChEBI" id="CHEBI:29108"/>
        <label>1</label>
    </ligand>
</feature>
<evidence type="ECO:0000256" key="9">
    <source>
        <dbReference type="ARBA" id="ARBA00022723"/>
    </source>
</evidence>
<evidence type="ECO:0000256" key="23">
    <source>
        <dbReference type="SAM" id="SignalP"/>
    </source>
</evidence>
<evidence type="ECO:0000256" key="21">
    <source>
        <dbReference type="PIRSR" id="PIRSR600823-5"/>
    </source>
</evidence>
<organism evidence="25 26">
    <name type="scientific">Rhynchospora pubera</name>
    <dbReference type="NCBI Taxonomy" id="906938"/>
    <lineage>
        <taxon>Eukaryota</taxon>
        <taxon>Viridiplantae</taxon>
        <taxon>Streptophyta</taxon>
        <taxon>Embryophyta</taxon>
        <taxon>Tracheophyta</taxon>
        <taxon>Spermatophyta</taxon>
        <taxon>Magnoliopsida</taxon>
        <taxon>Liliopsida</taxon>
        <taxon>Poales</taxon>
        <taxon>Cyperaceae</taxon>
        <taxon>Cyperoideae</taxon>
        <taxon>Rhynchosporeae</taxon>
        <taxon>Rhynchospora</taxon>
    </lineage>
</organism>
<dbReference type="PRINTS" id="PR00458">
    <property type="entry name" value="PEROXIDASE"/>
</dbReference>
<dbReference type="GO" id="GO:0140825">
    <property type="term" value="F:lactoperoxidase activity"/>
    <property type="evidence" value="ECO:0007669"/>
    <property type="project" value="UniProtKB-EC"/>
</dbReference>
<keyword evidence="10 23" id="KW-0732">Signal</keyword>
<dbReference type="GO" id="GO:0005576">
    <property type="term" value="C:extracellular region"/>
    <property type="evidence" value="ECO:0007669"/>
    <property type="project" value="UniProtKB-SubCell"/>
</dbReference>
<dbReference type="SUPFAM" id="SSF48113">
    <property type="entry name" value="Heme-dependent peroxidases"/>
    <property type="match status" value="1"/>
</dbReference>
<dbReference type="FunFam" id="1.10.420.10:FF:000010">
    <property type="entry name" value="Peroxidase"/>
    <property type="match status" value="1"/>
</dbReference>
<dbReference type="AlphaFoldDB" id="A0AAV8FH63"/>
<feature type="binding site" evidence="19">
    <location>
        <position position="110"/>
    </location>
    <ligand>
        <name>Ca(2+)</name>
        <dbReference type="ChEBI" id="CHEBI:29108"/>
        <label>1</label>
    </ligand>
</feature>
<evidence type="ECO:0000256" key="6">
    <source>
        <dbReference type="ARBA" id="ARBA00022525"/>
    </source>
</evidence>
<evidence type="ECO:0000256" key="18">
    <source>
        <dbReference type="PIRSR" id="PIRSR600823-2"/>
    </source>
</evidence>
<dbReference type="Pfam" id="PF00141">
    <property type="entry name" value="peroxidase"/>
    <property type="match status" value="1"/>
</dbReference>
<evidence type="ECO:0000256" key="17">
    <source>
        <dbReference type="PIRSR" id="PIRSR600823-1"/>
    </source>
</evidence>
<dbReference type="FunFam" id="1.10.520.10:FF:000006">
    <property type="entry name" value="Peroxidase"/>
    <property type="match status" value="1"/>
</dbReference>
<evidence type="ECO:0000256" key="8">
    <source>
        <dbReference type="ARBA" id="ARBA00022617"/>
    </source>
</evidence>
<feature type="binding site" evidence="19">
    <location>
        <position position="112"/>
    </location>
    <ligand>
        <name>Ca(2+)</name>
        <dbReference type="ChEBI" id="CHEBI:29108"/>
        <label>1</label>
    </ligand>
</feature>
<feature type="disulfide bond" evidence="21">
    <location>
        <begin position="71"/>
        <end position="149"/>
    </location>
</feature>
<evidence type="ECO:0000256" key="5">
    <source>
        <dbReference type="ARBA" id="ARBA00012313"/>
    </source>
</evidence>
<reference evidence="25" key="1">
    <citation type="submission" date="2022-08" db="EMBL/GenBank/DDBJ databases">
        <authorList>
            <person name="Marques A."/>
        </authorList>
    </citation>
    <scope>NUCLEOTIDE SEQUENCE</scope>
    <source>
        <strain evidence="25">RhyPub2mFocal</strain>
        <tissue evidence="25">Leaves</tissue>
    </source>
</reference>
<feature type="chain" id="PRO_5043552381" description="peroxidase" evidence="23">
    <location>
        <begin position="27"/>
        <end position="641"/>
    </location>
</feature>
<feature type="active site" description="Proton acceptor" evidence="17">
    <location>
        <position position="102"/>
    </location>
</feature>
<feature type="domain" description="Plant heme peroxidase family profile" evidence="24">
    <location>
        <begin position="61"/>
        <end position="353"/>
    </location>
</feature>
<evidence type="ECO:0000256" key="1">
    <source>
        <dbReference type="ARBA" id="ARBA00000189"/>
    </source>
</evidence>
<feature type="signal peptide" evidence="23">
    <location>
        <begin position="1"/>
        <end position="26"/>
    </location>
</feature>
<dbReference type="InterPro" id="IPR019793">
    <property type="entry name" value="Peroxidases_heam-ligand_BS"/>
</dbReference>
<dbReference type="GO" id="GO:0020037">
    <property type="term" value="F:heme binding"/>
    <property type="evidence" value="ECO:0007669"/>
    <property type="project" value="InterPro"/>
</dbReference>
<evidence type="ECO:0000256" key="14">
    <source>
        <dbReference type="ARBA" id="ARBA00023157"/>
    </source>
</evidence>
<evidence type="ECO:0000256" key="22">
    <source>
        <dbReference type="SAM" id="MobiDB-lite"/>
    </source>
</evidence>
<evidence type="ECO:0000256" key="13">
    <source>
        <dbReference type="ARBA" id="ARBA00023004"/>
    </source>
</evidence>
<dbReference type="PANTHER" id="PTHR31235">
    <property type="entry name" value="PEROXIDASE 25-RELATED"/>
    <property type="match status" value="1"/>
</dbReference>
<feature type="region of interest" description="Disordered" evidence="22">
    <location>
        <begin position="353"/>
        <end position="414"/>
    </location>
</feature>
<comment type="catalytic activity">
    <reaction evidence="1">
        <text>2 a phenolic donor + H2O2 = 2 a phenolic radical donor + 2 H2O</text>
        <dbReference type="Rhea" id="RHEA:56136"/>
        <dbReference type="ChEBI" id="CHEBI:15377"/>
        <dbReference type="ChEBI" id="CHEBI:16240"/>
        <dbReference type="ChEBI" id="CHEBI:139520"/>
        <dbReference type="ChEBI" id="CHEBI:139521"/>
        <dbReference type="EC" id="1.11.1.7"/>
    </reaction>
</comment>
<feature type="binding site" evidence="19">
    <location>
        <position position="108"/>
    </location>
    <ligand>
        <name>Ca(2+)</name>
        <dbReference type="ChEBI" id="CHEBI:29108"/>
        <label>1</label>
    </ligand>
</feature>
<dbReference type="EC" id="1.11.1.7" evidence="5"/>
<evidence type="ECO:0000259" key="24">
    <source>
        <dbReference type="PROSITE" id="PS50873"/>
    </source>
</evidence>
<feature type="binding site" evidence="18">
    <location>
        <position position="197"/>
    </location>
    <ligand>
        <name>substrate</name>
    </ligand>
</feature>
<keyword evidence="8" id="KW-0349">Heme</keyword>
<feature type="region of interest" description="Disordered" evidence="22">
    <location>
        <begin position="516"/>
        <end position="568"/>
    </location>
</feature>
<evidence type="ECO:0000256" key="7">
    <source>
        <dbReference type="ARBA" id="ARBA00022559"/>
    </source>
</evidence>
<keyword evidence="16" id="KW-0376">Hydrogen peroxide</keyword>
<evidence type="ECO:0000256" key="12">
    <source>
        <dbReference type="ARBA" id="ARBA00023002"/>
    </source>
</evidence>
<dbReference type="Proteomes" id="UP001140206">
    <property type="component" value="Chromosome 2"/>
</dbReference>
<dbReference type="PROSITE" id="PS00435">
    <property type="entry name" value="PEROXIDASE_1"/>
    <property type="match status" value="1"/>
</dbReference>
<keyword evidence="26" id="KW-1185">Reference proteome</keyword>
<evidence type="ECO:0000256" key="3">
    <source>
        <dbReference type="ARBA" id="ARBA00004613"/>
    </source>
</evidence>
<comment type="cofactor">
    <cofactor evidence="19">
        <name>heme b</name>
        <dbReference type="ChEBI" id="CHEBI:60344"/>
    </cofactor>
    <text evidence="19">Binds 1 heme b (iron(II)-protoporphyrin IX) group per subunit.</text>
</comment>
<keyword evidence="15" id="KW-0325">Glycoprotein</keyword>
<dbReference type="Gene3D" id="1.10.520.10">
    <property type="match status" value="1"/>
</dbReference>
<feature type="binding site" description="axial binding residue" evidence="19">
    <location>
        <position position="227"/>
    </location>
    <ligand>
        <name>heme b</name>
        <dbReference type="ChEBI" id="CHEBI:60344"/>
    </ligand>
    <ligandPart>
        <name>Fe</name>
        <dbReference type="ChEBI" id="CHEBI:18248"/>
    </ligandPart>
</feature>
<feature type="compositionally biased region" description="Pro residues" evidence="22">
    <location>
        <begin position="364"/>
        <end position="373"/>
    </location>
</feature>
<evidence type="ECO:0000256" key="2">
    <source>
        <dbReference type="ARBA" id="ARBA00002322"/>
    </source>
</evidence>
<feature type="binding site" evidence="19">
    <location>
        <position position="123"/>
    </location>
    <ligand>
        <name>Ca(2+)</name>
        <dbReference type="ChEBI" id="CHEBI:29108"/>
        <label>1</label>
    </ligand>
</feature>
<feature type="binding site" evidence="19">
    <location>
        <position position="106"/>
    </location>
    <ligand>
        <name>Ca(2+)</name>
        <dbReference type="ChEBI" id="CHEBI:29108"/>
        <label>1</label>
    </ligand>
</feature>
<keyword evidence="14 21" id="KW-1015">Disulfide bond</keyword>
<dbReference type="Gene3D" id="1.10.420.10">
    <property type="entry name" value="Peroxidase, domain 2"/>
    <property type="match status" value="1"/>
</dbReference>
<evidence type="ECO:0000256" key="16">
    <source>
        <dbReference type="ARBA" id="ARBA00023324"/>
    </source>
</evidence>
<protein>
    <recommendedName>
        <fullName evidence="5">peroxidase</fullName>
        <ecNumber evidence="5">1.11.1.7</ecNumber>
    </recommendedName>
</protein>
<keyword evidence="6" id="KW-0964">Secreted</keyword>
<keyword evidence="7 25" id="KW-0575">Peroxidase</keyword>
<dbReference type="CDD" id="cd00693">
    <property type="entry name" value="secretory_peroxidase"/>
    <property type="match status" value="1"/>
</dbReference>
<sequence>MASIPQFTVLFLYSTALSVLGTLVVSEIPQERAMPRLQLGEYTLAKLEPTKQREEPIGQQELKVNFYATTCPNAEVLVTQEMKLVQAEDPTLMPSLIRLHFHDCFVRGCDGSVLLDSGSGTEEKDATISRNLRGFSTIDRLKKVVENECPKVVSCADILAMAAREAVFLSQGPRYDVETGRRDGSISIDNETYTNLPPVNGSITAIKCLYAKKNLTSKDLVVLSGAHSLGVSHCSSFSYRLYNYNGTGSTDPTLNNMYAEKLKQQCSPNDDNTIVQMGSGKPLTLSAGYFKSVQDKQVVFNSDEALLHNKATRAYVDEQASATSSQKFFNDFSQSMINMGRVQVLTGNKGVIRSGPPYIGPGRPYVPPQPPAVPDDDADDNNNSGDISGGLPYSNSSVNQPPAGGGGQPPALQATFGITKGGEDDKFLEPSHVDLNLNATNLHSNFFSSAPVNSFCPTVTFPLPVQSPHLYHAQTGLEIVLMGLTAPVPPFDSEDVVFIYPSDQSVDATPIQASFCPPSQIYDDSPPPGFDDTSCLSNPSPFTQPDSSSQVAFSEPRRSPRLRSKLSGPYTSAIDKAQRVQFASCDNPKSAKQKVTPAQTLADFLKNDDPPTMAQAELIILAAGFDLTPEIKKNLAEVGIV</sequence>
<evidence type="ECO:0000313" key="25">
    <source>
        <dbReference type="EMBL" id="KAJ4789617.1"/>
    </source>
</evidence>
<feature type="site" description="Transition state stabilizer" evidence="20">
    <location>
        <position position="98"/>
    </location>
</feature>
<dbReference type="GO" id="GO:0006979">
    <property type="term" value="P:response to oxidative stress"/>
    <property type="evidence" value="ECO:0007669"/>
    <property type="project" value="InterPro"/>
</dbReference>
<dbReference type="PRINTS" id="PR00461">
    <property type="entry name" value="PLPEROXIDASE"/>
</dbReference>
<proteinExistence type="inferred from homology"/>
<comment type="caution">
    <text evidence="25">The sequence shown here is derived from an EMBL/GenBank/DDBJ whole genome shotgun (WGS) entry which is preliminary data.</text>
</comment>
<comment type="cofactor">
    <cofactor evidence="19">
        <name>Ca(2+)</name>
        <dbReference type="ChEBI" id="CHEBI:29108"/>
    </cofactor>
    <text evidence="19">Binds 2 calcium ions per subunit.</text>
</comment>
<comment type="function">
    <text evidence="2">Removal of H(2)O(2), oxidation of toxic reductants, biosynthesis and degradation of lignin, suberization, auxin catabolism, response to environmental stresses such as wounding, pathogen attack and oxidative stress. These functions might be dependent on each isozyme/isoform in each plant tissue.</text>
</comment>
<accession>A0AAV8FH63</accession>